<dbReference type="GO" id="GO:0003697">
    <property type="term" value="F:single-stranded DNA binding"/>
    <property type="evidence" value="ECO:0007669"/>
    <property type="project" value="InterPro"/>
</dbReference>
<keyword evidence="3" id="KW-0614">Plasmid</keyword>
<evidence type="ECO:0000259" key="2">
    <source>
        <dbReference type="Pfam" id="PF18818"/>
    </source>
</evidence>
<feature type="domain" description="N-terminal" evidence="1">
    <location>
        <begin position="9"/>
        <end position="112"/>
    </location>
</feature>
<evidence type="ECO:0008006" key="5">
    <source>
        <dbReference type="Google" id="ProtNLM"/>
    </source>
</evidence>
<feature type="domain" description="Polyvalent protein metallopeptidase" evidence="2">
    <location>
        <begin position="152"/>
        <end position="267"/>
    </location>
</feature>
<dbReference type="InterPro" id="IPR041459">
    <property type="entry name" value="MPTase-PolyVal"/>
</dbReference>
<geneLocation type="plasmid" evidence="3 4">
    <name>pCBJ</name>
</geneLocation>
<evidence type="ECO:0000259" key="1">
    <source>
        <dbReference type="Pfam" id="PF08401"/>
    </source>
</evidence>
<organism evidence="3 4">
    <name type="scientific">Clostridium baratii str. Sullivan</name>
    <dbReference type="NCBI Taxonomy" id="1415775"/>
    <lineage>
        <taxon>Bacteria</taxon>
        <taxon>Bacillati</taxon>
        <taxon>Bacillota</taxon>
        <taxon>Clostridia</taxon>
        <taxon>Eubacteriales</taxon>
        <taxon>Clostridiaceae</taxon>
        <taxon>Clostridium</taxon>
    </lineage>
</organism>
<dbReference type="eggNOG" id="COG4227">
    <property type="taxonomic scope" value="Bacteria"/>
</dbReference>
<dbReference type="Pfam" id="PF08401">
    <property type="entry name" value="ArdcN"/>
    <property type="match status" value="1"/>
</dbReference>
<dbReference type="InterPro" id="IPR017113">
    <property type="entry name" value="Antirestriction_ArdC"/>
</dbReference>
<dbReference type="RefSeq" id="WP_040113720.1">
    <property type="nucleotide sequence ID" value="NZ_CP006906.1"/>
</dbReference>
<gene>
    <name evidence="3" type="ORF">U729_3188</name>
</gene>
<evidence type="ECO:0000313" key="4">
    <source>
        <dbReference type="Proteomes" id="UP000030635"/>
    </source>
</evidence>
<accession>A0A0A7G016</accession>
<dbReference type="AlphaFoldDB" id="A0A0A7G016"/>
<dbReference type="KEGG" id="cbv:U729_3188"/>
<dbReference type="HOGENOM" id="CLU_041111_0_0_9"/>
<dbReference type="PIRSF" id="PIRSF037112">
    <property type="entry name" value="Antirestriction_ArdC"/>
    <property type="match status" value="1"/>
</dbReference>
<evidence type="ECO:0000313" key="3">
    <source>
        <dbReference type="EMBL" id="AIY85219.1"/>
    </source>
</evidence>
<protein>
    <recommendedName>
        <fullName evidence="5">DNA primase TraC</fullName>
    </recommendedName>
</protein>
<sequence>MNKVFDIVKSTILDKLNEAIKNNEPFQWVKPWNGMTFPYNFVSKKRYNGINLVTLPFGGYYMTFNQIKDKKGKIRKGSKGFPVFFWKFNEVEDEENPDEVKTVPIFRYYKVFHQSDIEGIDFDVDINEFEEDEILEANNVIDKYSSICPILYREGVNRAFYSPTSDSITLPTKGEFNSLNGFYATAFHEMVHSTGHKDRLDRLTKGTRFGDTEYSKEELVAEIGSCILRAYLNVNDSNCDNNSISYLKGWYSYIKKEGGNVIVSAAQQSQKACDYILENVSNI</sequence>
<reference evidence="3 4" key="1">
    <citation type="journal article" date="2015" name="Infect. Genet. Evol.">
        <title>Genomic sequences of six botulinum neurotoxin-producing strains representing three clostridial species illustrate the mobility and diversity of botulinum neurotoxin genes.</title>
        <authorList>
            <person name="Smith T.J."/>
            <person name="Hill K.K."/>
            <person name="Xie G."/>
            <person name="Foley B.T."/>
            <person name="Williamson C.H."/>
            <person name="Foster J.T."/>
            <person name="Johnson S.L."/>
            <person name="Chertkov O."/>
            <person name="Teshima H."/>
            <person name="Gibbons H.S."/>
            <person name="Johnsky L.A."/>
            <person name="Karavis M.A."/>
            <person name="Smith L.A."/>
        </authorList>
    </citation>
    <scope>NUCLEOTIDE SEQUENCE [LARGE SCALE GENOMIC DNA]</scope>
    <source>
        <strain evidence="3">Sullivan</strain>
        <plasmid evidence="4">Plasmid pCBJ</plasmid>
    </source>
</reference>
<proteinExistence type="predicted"/>
<dbReference type="Proteomes" id="UP000030635">
    <property type="component" value="Plasmid pCBJ"/>
</dbReference>
<dbReference type="EMBL" id="CP006906">
    <property type="protein sequence ID" value="AIY85219.1"/>
    <property type="molecule type" value="Genomic_DNA"/>
</dbReference>
<dbReference type="Pfam" id="PF18818">
    <property type="entry name" value="MPTase-PolyVal"/>
    <property type="match status" value="1"/>
</dbReference>
<dbReference type="InterPro" id="IPR013610">
    <property type="entry name" value="ArdC_N"/>
</dbReference>
<dbReference type="OrthoDB" id="9792687at2"/>
<keyword evidence="4" id="KW-1185">Reference proteome</keyword>
<name>A0A0A7G016_9CLOT</name>